<gene>
    <name evidence="1" type="ORF">OEZ85_014055</name>
</gene>
<dbReference type="EMBL" id="CP126215">
    <property type="protein sequence ID" value="WIA17171.1"/>
    <property type="molecule type" value="Genomic_DNA"/>
</dbReference>
<organism evidence="1 2">
    <name type="scientific">Tetradesmus obliquus</name>
    <name type="common">Green alga</name>
    <name type="synonym">Acutodesmus obliquus</name>
    <dbReference type="NCBI Taxonomy" id="3088"/>
    <lineage>
        <taxon>Eukaryota</taxon>
        <taxon>Viridiplantae</taxon>
        <taxon>Chlorophyta</taxon>
        <taxon>core chlorophytes</taxon>
        <taxon>Chlorophyceae</taxon>
        <taxon>CS clade</taxon>
        <taxon>Sphaeropleales</taxon>
        <taxon>Scenedesmaceae</taxon>
        <taxon>Tetradesmus</taxon>
    </lineage>
</organism>
<reference evidence="1 2" key="1">
    <citation type="submission" date="2023-05" db="EMBL/GenBank/DDBJ databases">
        <title>A 100% complete, gapless, phased diploid assembly of the Scenedesmus obliquus UTEX 3031 genome.</title>
        <authorList>
            <person name="Biondi T.C."/>
            <person name="Hanschen E.R."/>
            <person name="Kwon T."/>
            <person name="Eng W."/>
            <person name="Kruse C.P.S."/>
            <person name="Koehler S.I."/>
            <person name="Kunde Y."/>
            <person name="Gleasner C.D."/>
            <person name="You Mak K.T."/>
            <person name="Polle J."/>
            <person name="Hovde B.T."/>
            <person name="Starkenburg S.R."/>
        </authorList>
    </citation>
    <scope>NUCLEOTIDE SEQUENCE [LARGE SCALE GENOMIC DNA]</scope>
    <source>
        <strain evidence="1 2">DOE0152z</strain>
    </source>
</reference>
<keyword evidence="2" id="KW-1185">Reference proteome</keyword>
<sequence>MHGPSTPVSEQPQAGWYLPAAYGGLVDVPAALQAAQQNQPLSLGTHGLGNHPMGVLRFSHHRTDAEGVWSQDSIAQMYRVALQATIEGGLLTGVPIWKQQDPCAAFVPSYGRPAITQPLEELSSAALAERCARVSLFSFTLKPAGEDLVGYSPVLQMTAVFRQASRLASSAALREMLEVQTISPTSIGGVYLLQ</sequence>
<dbReference type="Proteomes" id="UP001244341">
    <property type="component" value="Chromosome 8b"/>
</dbReference>
<evidence type="ECO:0000313" key="1">
    <source>
        <dbReference type="EMBL" id="WIA17171.1"/>
    </source>
</evidence>
<evidence type="ECO:0000313" key="2">
    <source>
        <dbReference type="Proteomes" id="UP001244341"/>
    </source>
</evidence>
<accession>A0ABY8U6S5</accession>
<proteinExistence type="predicted"/>
<name>A0ABY8U6S5_TETOB</name>
<protein>
    <submittedName>
        <fullName evidence="1">Uncharacterized protein</fullName>
    </submittedName>
</protein>